<feature type="region of interest" description="Disordered" evidence="1">
    <location>
        <begin position="261"/>
        <end position="457"/>
    </location>
</feature>
<feature type="compositionally biased region" description="Basic residues" evidence="1">
    <location>
        <begin position="32"/>
        <end position="44"/>
    </location>
</feature>
<feature type="compositionally biased region" description="Basic and acidic residues" evidence="1">
    <location>
        <begin position="436"/>
        <end position="454"/>
    </location>
</feature>
<protein>
    <submittedName>
        <fullName evidence="4">Bromodomain adjacent to zinc finger domain protein 2A</fullName>
    </submittedName>
</protein>
<feature type="region of interest" description="Disordered" evidence="1">
    <location>
        <begin position="130"/>
        <end position="149"/>
    </location>
</feature>
<dbReference type="AlphaFoldDB" id="A0A183AC84"/>
<evidence type="ECO:0000313" key="3">
    <source>
        <dbReference type="Proteomes" id="UP000272942"/>
    </source>
</evidence>
<sequence length="490" mass="49746">MGFGYGYPPPPTAPPTHPHALFSPLQHNPNHNPHHHHHSHHHPQHGPTAAAAGPPPPGGAPAPPFGPIHGNPHQPGLSVTQAHGAPMSNLTHSFAPALSPGLSATMLMGHPGPAGPYAGSHLTQSANSAVNGTAIGPSQSGPAPPPPIPGALAMASMNYWPNAASGLTHLSTADFSLTTHLSAGGAPSGTNGFTTTGPEQTSPEGLASSHLTNGNQPSGLCSVFMSPHSATPALGRVHEDAIGGGLLGEFVPCMGVKDPNAGSDGRAPNNLPGLYAPTAPGSTTSSTSGALKLTSGSLRTGSPPPSPSAHVTTAVSTGNGPSASSQPPSSSFVAKQGLKSRYFQKGSSHSTYPSQMHPGPGGRGNRNTVVAVKVGTKEKPAELTNGSRHSAFEVRGKNGNTGSTSPVLDSEENLKTSEKKFKSSAKVKSMDPSWQDMERESVNKDGRSTAEHSPLDSIEQGILDLSLISDAAGQSSSELEIVSSTLETTK</sequence>
<feature type="compositionally biased region" description="Polar residues" evidence="1">
    <location>
        <begin position="398"/>
        <end position="407"/>
    </location>
</feature>
<feature type="compositionally biased region" description="Low complexity" evidence="1">
    <location>
        <begin position="276"/>
        <end position="298"/>
    </location>
</feature>
<evidence type="ECO:0000313" key="2">
    <source>
        <dbReference type="EMBL" id="VDP72991.1"/>
    </source>
</evidence>
<feature type="compositionally biased region" description="Basic and acidic residues" evidence="1">
    <location>
        <begin position="412"/>
        <end position="421"/>
    </location>
</feature>
<dbReference type="OrthoDB" id="6284104at2759"/>
<feature type="compositionally biased region" description="Polar residues" evidence="1">
    <location>
        <begin position="309"/>
        <end position="320"/>
    </location>
</feature>
<feature type="compositionally biased region" description="Pro residues" evidence="1">
    <location>
        <begin position="53"/>
        <end position="66"/>
    </location>
</feature>
<keyword evidence="3" id="KW-1185">Reference proteome</keyword>
<dbReference type="Proteomes" id="UP000272942">
    <property type="component" value="Unassembled WGS sequence"/>
</dbReference>
<feature type="compositionally biased region" description="Polar residues" evidence="1">
    <location>
        <begin position="188"/>
        <end position="219"/>
    </location>
</feature>
<reference evidence="4" key="1">
    <citation type="submission" date="2016-06" db="UniProtKB">
        <authorList>
            <consortium name="WormBaseParasite"/>
        </authorList>
    </citation>
    <scope>IDENTIFICATION</scope>
</reference>
<feature type="region of interest" description="Disordered" evidence="1">
    <location>
        <begin position="186"/>
        <end position="220"/>
    </location>
</feature>
<reference evidence="2 3" key="2">
    <citation type="submission" date="2018-11" db="EMBL/GenBank/DDBJ databases">
        <authorList>
            <consortium name="Pathogen Informatics"/>
        </authorList>
    </citation>
    <scope>NUCLEOTIDE SEQUENCE [LARGE SCALE GENOMIC DNA]</scope>
    <source>
        <strain evidence="2 3">Egypt</strain>
    </source>
</reference>
<feature type="compositionally biased region" description="Low complexity" evidence="1">
    <location>
        <begin position="321"/>
        <end position="331"/>
    </location>
</feature>
<dbReference type="WBParaSite" id="ECPE_0000458101-mRNA-1">
    <property type="protein sequence ID" value="ECPE_0000458101-mRNA-1"/>
    <property type="gene ID" value="ECPE_0000458101"/>
</dbReference>
<name>A0A183AC84_9TREM</name>
<dbReference type="EMBL" id="UZAN01041426">
    <property type="protein sequence ID" value="VDP72991.1"/>
    <property type="molecule type" value="Genomic_DNA"/>
</dbReference>
<feature type="compositionally biased region" description="Polar residues" evidence="1">
    <location>
        <begin position="345"/>
        <end position="354"/>
    </location>
</feature>
<proteinExistence type="predicted"/>
<feature type="region of interest" description="Disordered" evidence="1">
    <location>
        <begin position="1"/>
        <end position="91"/>
    </location>
</feature>
<organism evidence="4">
    <name type="scientific">Echinostoma caproni</name>
    <dbReference type="NCBI Taxonomy" id="27848"/>
    <lineage>
        <taxon>Eukaryota</taxon>
        <taxon>Metazoa</taxon>
        <taxon>Spiralia</taxon>
        <taxon>Lophotrochozoa</taxon>
        <taxon>Platyhelminthes</taxon>
        <taxon>Trematoda</taxon>
        <taxon>Digenea</taxon>
        <taxon>Plagiorchiida</taxon>
        <taxon>Echinostomata</taxon>
        <taxon>Echinostomatoidea</taxon>
        <taxon>Echinostomatidae</taxon>
        <taxon>Echinostoma</taxon>
    </lineage>
</organism>
<evidence type="ECO:0000256" key="1">
    <source>
        <dbReference type="SAM" id="MobiDB-lite"/>
    </source>
</evidence>
<accession>A0A183AC84</accession>
<evidence type="ECO:0000313" key="4">
    <source>
        <dbReference type="WBParaSite" id="ECPE_0000458101-mRNA-1"/>
    </source>
</evidence>
<feature type="compositionally biased region" description="Pro residues" evidence="1">
    <location>
        <begin position="7"/>
        <end position="17"/>
    </location>
</feature>
<gene>
    <name evidence="2" type="ORF">ECPE_LOCUS4569</name>
</gene>